<dbReference type="AlphaFoldDB" id="A0A1H0M802"/>
<evidence type="ECO:0000313" key="2">
    <source>
        <dbReference type="Proteomes" id="UP000199317"/>
    </source>
</evidence>
<evidence type="ECO:0000313" key="1">
    <source>
        <dbReference type="EMBL" id="SDO76544.1"/>
    </source>
</evidence>
<keyword evidence="2" id="KW-1185">Reference proteome</keyword>
<dbReference type="EMBL" id="FNJL01000003">
    <property type="protein sequence ID" value="SDO76544.1"/>
    <property type="molecule type" value="Genomic_DNA"/>
</dbReference>
<gene>
    <name evidence="1" type="ORF">SAMN04489708_103156</name>
</gene>
<reference evidence="2" key="1">
    <citation type="submission" date="2016-10" db="EMBL/GenBank/DDBJ databases">
        <authorList>
            <person name="Varghese N."/>
            <person name="Submissions S."/>
        </authorList>
    </citation>
    <scope>NUCLEOTIDE SEQUENCE [LARGE SCALE GENOMIC DNA]</scope>
    <source>
        <strain evidence="2">DSM 17101</strain>
    </source>
</reference>
<organism evidence="1 2">
    <name type="scientific">Paracidovorax cattleyae</name>
    <dbReference type="NCBI Taxonomy" id="80868"/>
    <lineage>
        <taxon>Bacteria</taxon>
        <taxon>Pseudomonadati</taxon>
        <taxon>Pseudomonadota</taxon>
        <taxon>Betaproteobacteria</taxon>
        <taxon>Burkholderiales</taxon>
        <taxon>Comamonadaceae</taxon>
        <taxon>Paracidovorax</taxon>
    </lineage>
</organism>
<accession>A0A1H0M802</accession>
<sequence length="117" mass="12654">MWIHPSGAQQFEYLNLPLGTDRCFQVLGLNNAGFPTSTKVSCWRIPGAPLAERLPSVRAVSPGYISVFDPISTTALFGSFRKSAAELALWCICAKSFCRQTAMAAPSVGTTVSRARK</sequence>
<protein>
    <submittedName>
        <fullName evidence="1">Uncharacterized protein</fullName>
    </submittedName>
</protein>
<proteinExistence type="predicted"/>
<dbReference type="Proteomes" id="UP000199317">
    <property type="component" value="Unassembled WGS sequence"/>
</dbReference>
<name>A0A1H0M802_9BURK</name>